<proteinExistence type="predicted"/>
<dbReference type="Proteomes" id="UP000639772">
    <property type="component" value="Chromosome 1"/>
</dbReference>
<dbReference type="EMBL" id="JADCNM010000001">
    <property type="protein sequence ID" value="KAG0501513.1"/>
    <property type="molecule type" value="Genomic_DNA"/>
</dbReference>
<dbReference type="AlphaFoldDB" id="A0A835SD08"/>
<evidence type="ECO:0000313" key="2">
    <source>
        <dbReference type="Proteomes" id="UP000639772"/>
    </source>
</evidence>
<name>A0A835SD08_VANPL</name>
<evidence type="ECO:0000313" key="1">
    <source>
        <dbReference type="EMBL" id="KAG0501513.1"/>
    </source>
</evidence>
<sequence>MKISTNLASSSTSASPSNPLLNSVFMVLLTTVLPPSFPSSLKVITTEEKPSSRFEVGDGAKSAVTFKHLGFLQQRRWTFAEEFEPVLGHNIPKGLHTSFDFSCELHLSPHSFLVERFNYGSLSGVQV</sequence>
<reference evidence="1 2" key="1">
    <citation type="journal article" date="2020" name="Nat. Food">
        <title>A phased Vanilla planifolia genome enables genetic improvement of flavour and production.</title>
        <authorList>
            <person name="Hasing T."/>
            <person name="Tang H."/>
            <person name="Brym M."/>
            <person name="Khazi F."/>
            <person name="Huang T."/>
            <person name="Chambers A.H."/>
        </authorList>
    </citation>
    <scope>NUCLEOTIDE SEQUENCE [LARGE SCALE GENOMIC DNA]</scope>
    <source>
        <tissue evidence="1">Leaf</tissue>
    </source>
</reference>
<accession>A0A835SD08</accession>
<gene>
    <name evidence="1" type="ORF">HPP92_001585</name>
</gene>
<protein>
    <submittedName>
        <fullName evidence="1">Uncharacterized protein</fullName>
    </submittedName>
</protein>
<organism evidence="1 2">
    <name type="scientific">Vanilla planifolia</name>
    <name type="common">Vanilla</name>
    <dbReference type="NCBI Taxonomy" id="51239"/>
    <lineage>
        <taxon>Eukaryota</taxon>
        <taxon>Viridiplantae</taxon>
        <taxon>Streptophyta</taxon>
        <taxon>Embryophyta</taxon>
        <taxon>Tracheophyta</taxon>
        <taxon>Spermatophyta</taxon>
        <taxon>Magnoliopsida</taxon>
        <taxon>Liliopsida</taxon>
        <taxon>Asparagales</taxon>
        <taxon>Orchidaceae</taxon>
        <taxon>Vanilloideae</taxon>
        <taxon>Vanilleae</taxon>
        <taxon>Vanilla</taxon>
    </lineage>
</organism>
<comment type="caution">
    <text evidence="1">The sequence shown here is derived from an EMBL/GenBank/DDBJ whole genome shotgun (WGS) entry which is preliminary data.</text>
</comment>